<evidence type="ECO:0000313" key="3">
    <source>
        <dbReference type="Proteomes" id="UP000202061"/>
    </source>
</evidence>
<organism evidence="2 3">
    <name type="scientific">Erwinia phage vB_EamP_Frozen</name>
    <dbReference type="NCBI Taxonomy" id="1852641"/>
    <lineage>
        <taxon>Viruses</taxon>
        <taxon>Duplodnaviria</taxon>
        <taxon>Heunggongvirae</taxon>
        <taxon>Uroviricota</taxon>
        <taxon>Caudoviricetes</taxon>
        <taxon>Schitoviridae</taxon>
        <taxon>Erskinevirinae</taxon>
        <taxon>Johnsonvirus</taxon>
        <taxon>Johnsonvirus frozen</taxon>
    </lineage>
</organism>
<sequence length="111" mass="12285">MNEIKVVNKHHKVGLSARHFYIGRPSTLGNPFEITHLVDRDDVIAAYKPWLKRKLQEGDKSVAAELDRIANMVMDNTGEPVYLVCYCAPKPCHGDVIKELILSAIAGSQGA</sequence>
<dbReference type="PROSITE" id="PS00398">
    <property type="entry name" value="RECOMBINASES_2"/>
    <property type="match status" value="1"/>
</dbReference>
<dbReference type="EMBL" id="KX098389">
    <property type="protein sequence ID" value="ANJ65147.1"/>
    <property type="molecule type" value="Genomic_DNA"/>
</dbReference>
<dbReference type="Pfam" id="PF14216">
    <property type="entry name" value="DUF4326"/>
    <property type="match status" value="1"/>
</dbReference>
<dbReference type="InterPro" id="IPR006118">
    <property type="entry name" value="Recombinase_CS"/>
</dbReference>
<dbReference type="GeneID" id="29065781"/>
<dbReference type="KEGG" id="vg:29065781"/>
<feature type="domain" description="DUF4326" evidence="1">
    <location>
        <begin position="15"/>
        <end position="99"/>
    </location>
</feature>
<keyword evidence="3" id="KW-1185">Reference proteome</keyword>
<protein>
    <recommendedName>
        <fullName evidence="1">DUF4326 domain-containing protein</fullName>
    </recommendedName>
</protein>
<name>A0A191ZCM8_9CAUD</name>
<proteinExistence type="predicted"/>
<dbReference type="InterPro" id="IPR025475">
    <property type="entry name" value="DUF4326"/>
</dbReference>
<evidence type="ECO:0000313" key="2">
    <source>
        <dbReference type="EMBL" id="ANJ65147.1"/>
    </source>
</evidence>
<reference evidence="2" key="1">
    <citation type="submission" date="2017-06" db="EMBL/GenBank/DDBJ databases">
        <authorList>
            <person name="Berg J.A."/>
            <person name="Peck M.D."/>
            <person name="Grossarth S.E."/>
            <person name="Jarvis T.M."/>
            <person name="Merrill B.D."/>
            <person name="Breakwell D.P."/>
            <person name="Burnett S.H."/>
            <person name="Grose J.H."/>
        </authorList>
    </citation>
    <scope>NUCLEOTIDE SEQUENCE [LARGE SCALE GENOMIC DNA]</scope>
</reference>
<dbReference type="GO" id="GO:0000150">
    <property type="term" value="F:DNA strand exchange activity"/>
    <property type="evidence" value="ECO:0007669"/>
    <property type="project" value="InterPro"/>
</dbReference>
<gene>
    <name evidence="2" type="ORF">FROZEN_15</name>
</gene>
<evidence type="ECO:0000259" key="1">
    <source>
        <dbReference type="Pfam" id="PF14216"/>
    </source>
</evidence>
<dbReference type="OrthoDB" id="19153at10239"/>
<dbReference type="Proteomes" id="UP000202061">
    <property type="component" value="Segment"/>
</dbReference>
<dbReference type="RefSeq" id="YP_009286144.1">
    <property type="nucleotide sequence ID" value="NC_031062.2"/>
</dbReference>
<accession>A0A191ZCM8</accession>